<feature type="region of interest" description="Disordered" evidence="1">
    <location>
        <begin position="503"/>
        <end position="527"/>
    </location>
</feature>
<evidence type="ECO:0000256" key="1">
    <source>
        <dbReference type="SAM" id="MobiDB-lite"/>
    </source>
</evidence>
<dbReference type="CDD" id="cd00160">
    <property type="entry name" value="RhoGEF"/>
    <property type="match status" value="1"/>
</dbReference>
<dbReference type="InterPro" id="IPR011993">
    <property type="entry name" value="PH-like_dom_sf"/>
</dbReference>
<feature type="compositionally biased region" description="Low complexity" evidence="1">
    <location>
        <begin position="626"/>
        <end position="642"/>
    </location>
</feature>
<feature type="compositionally biased region" description="Polar residues" evidence="1">
    <location>
        <begin position="644"/>
        <end position="653"/>
    </location>
</feature>
<evidence type="ECO:0000313" key="3">
    <source>
        <dbReference type="EMBL" id="CAF1308477.1"/>
    </source>
</evidence>
<feature type="non-terminal residue" evidence="3">
    <location>
        <position position="1"/>
    </location>
</feature>
<feature type="region of interest" description="Disordered" evidence="1">
    <location>
        <begin position="910"/>
        <end position="934"/>
    </location>
</feature>
<dbReference type="PROSITE" id="PS50010">
    <property type="entry name" value="DH_2"/>
    <property type="match status" value="1"/>
</dbReference>
<dbReference type="SMART" id="SM00325">
    <property type="entry name" value="RhoGEF"/>
    <property type="match status" value="1"/>
</dbReference>
<organism evidence="3 4">
    <name type="scientific">Adineta steineri</name>
    <dbReference type="NCBI Taxonomy" id="433720"/>
    <lineage>
        <taxon>Eukaryota</taxon>
        <taxon>Metazoa</taxon>
        <taxon>Spiralia</taxon>
        <taxon>Gnathifera</taxon>
        <taxon>Rotifera</taxon>
        <taxon>Eurotatoria</taxon>
        <taxon>Bdelloidea</taxon>
        <taxon>Adinetida</taxon>
        <taxon>Adinetidae</taxon>
        <taxon>Adineta</taxon>
    </lineage>
</organism>
<reference evidence="3" key="1">
    <citation type="submission" date="2021-02" db="EMBL/GenBank/DDBJ databases">
        <authorList>
            <person name="Nowell W R."/>
        </authorList>
    </citation>
    <scope>NUCLEOTIDE SEQUENCE</scope>
</reference>
<feature type="domain" description="DH" evidence="2">
    <location>
        <begin position="214"/>
        <end position="408"/>
    </location>
</feature>
<comment type="caution">
    <text evidence="3">The sequence shown here is derived from an EMBL/GenBank/DDBJ whole genome shotgun (WGS) entry which is preliminary data.</text>
</comment>
<evidence type="ECO:0000259" key="2">
    <source>
        <dbReference type="PROSITE" id="PS50010"/>
    </source>
</evidence>
<sequence>MTDEIPYRRISICRQLSDVLKSKRKSYNESHSSTSKFSWNCTLNTIDSPINEQSNISFDDPVVNGRLIKQKKINNRALAKTSAGKERKEKRNSTGSAVLPSNSKSSSKRLSTHCMMLDNDDNQDSKSSNRTTKISRSSIFTSSIFTRDATDLSERSESNLSFVRRKCDEWLTHGLPKLAQLQCSIDECDLIIEKEWQPFLTEQARALMSEATKLQQEAIYELLSTEVSYIRQILTMTDILMTSISILKSSQRDGIFNDIDMEKLFSNIQDVLHGNLLFWKEILLPVKVKLKQNGLPMNPSDFKNGFINFDVYFKPYLNYVLDQKTSAEYFKQKLSRDELFQYLISWIEGNFTNRLSFSDLTIKPLQRLTRYKLLLEAIQKKTHDTQQKNDLHEMIQKVATFVNRVNSKLHNQEQEERIRQISDRIGPYEYVSAPPELTSILQEYNRDSTSNRLDLLQDMPLYVRGYRRQIIQQGPMKMKDSKNSQDVYCYLFTDMFLITKGGKRSGSTNSPSLHNDNQSSRSASNISNKILKPPIRIDRLDVREYDRRGGNSTNTELNTASIVALIFSEYNLIESAYLFQTNLSKQWIENIRTTKTNFQALMEESKLKFQTLNSSTNSSVSTIVKQESLSSPSSPSIDLPILNVENSNSSNDNTPRRSSKVESDVFKIVEQTRRNSRTDRKNFGRYFTADGTSTHETNSSTTPIKQISSSSVTILKRMSWNNEQSSEKTDSSLITNSFRSVHSSSGVSSTGSFLFSTDEDSSLTTTSSSIPSIVPSIKNEEFDGQTSISTVIGIDDQTRQNLLHQERNLTSEDCLDNKNSQQSFTQLSSSSTSPYEYVSAPPELTSILQEYNRDSTSNRLDLLQDMPLYVRGYRRQIIQQGPMKMKDSKNSQDVYCYLFTDMFLITKGGKRSGSTNSPSLHNDNQSNRSASNISNKILKPPIRIDRLDVREYDRRGGNSTNTELNTASLVALIFSEYNLIESAYLFQTNLSKQWIENIRTTKTNFQALMEESKLKFQTLNSSTNSSVSTIAKQESLSSPSSPSIDLPILNVENSNSSNDNTPRRSSKVESDVFKIVEQTRRNSRTDRKNFGRYFTADGTSTHETNSSTTPVKQISSSSVTILKRMSWNNEQSSEKTDSSLITNSFRSVHSSSGVSSTGSFLFSTDEDSSLTTTSSSIPSIVPSIKNEEFDGQTSISTVIGIDDQTRQNLLHQERNLTSEDCLDNKNSQQ</sequence>
<feature type="compositionally biased region" description="Basic and acidic residues" evidence="1">
    <location>
        <begin position="1066"/>
        <end position="1089"/>
    </location>
</feature>
<dbReference type="Pfam" id="PF00621">
    <property type="entry name" value="RhoGEF"/>
    <property type="match status" value="1"/>
</dbReference>
<feature type="region of interest" description="Disordered" evidence="1">
    <location>
        <begin position="76"/>
        <end position="109"/>
    </location>
</feature>
<name>A0A815E8Y4_9BILA</name>
<dbReference type="AlphaFoldDB" id="A0A815E8Y4"/>
<dbReference type="GO" id="GO:0007266">
    <property type="term" value="P:Rho protein signal transduction"/>
    <property type="evidence" value="ECO:0007669"/>
    <property type="project" value="TreeGrafter"/>
</dbReference>
<dbReference type="InterPro" id="IPR000219">
    <property type="entry name" value="DH_dom"/>
</dbReference>
<dbReference type="InterPro" id="IPR040181">
    <property type="entry name" value="PKHG5/7"/>
</dbReference>
<evidence type="ECO:0000313" key="4">
    <source>
        <dbReference type="Proteomes" id="UP000663845"/>
    </source>
</evidence>
<gene>
    <name evidence="3" type="ORF">JYZ213_LOCUS32716</name>
</gene>
<dbReference type="SUPFAM" id="SSF48065">
    <property type="entry name" value="DBL homology domain (DH-domain)"/>
    <property type="match status" value="1"/>
</dbReference>
<feature type="compositionally biased region" description="Polar residues" evidence="1">
    <location>
        <begin position="1097"/>
        <end position="1115"/>
    </location>
</feature>
<dbReference type="PANTHER" id="PTHR13217:SF11">
    <property type="entry name" value="PLECKSTRIN HOMOLOGY DOMAIN-CONTAINING FAMILY G MEMBER 5"/>
    <property type="match status" value="1"/>
</dbReference>
<accession>A0A815E8Y4</accession>
<feature type="region of interest" description="Disordered" evidence="1">
    <location>
        <begin position="626"/>
        <end position="664"/>
    </location>
</feature>
<feature type="compositionally biased region" description="Polar residues" evidence="1">
    <location>
        <begin position="690"/>
        <end position="706"/>
    </location>
</feature>
<feature type="region of interest" description="Disordered" evidence="1">
    <location>
        <begin position="1030"/>
        <end position="1115"/>
    </location>
</feature>
<feature type="compositionally biased region" description="Low complexity" evidence="1">
    <location>
        <begin position="96"/>
        <end position="105"/>
    </location>
</feature>
<dbReference type="Gene3D" id="2.30.29.30">
    <property type="entry name" value="Pleckstrin-homology domain (PH domain)/Phosphotyrosine-binding domain (PTB)"/>
    <property type="match status" value="2"/>
</dbReference>
<dbReference type="Proteomes" id="UP000663845">
    <property type="component" value="Unassembled WGS sequence"/>
</dbReference>
<feature type="compositionally biased region" description="Polar residues" evidence="1">
    <location>
        <begin position="505"/>
        <end position="527"/>
    </location>
</feature>
<feature type="compositionally biased region" description="Polar residues" evidence="1">
    <location>
        <begin position="1051"/>
        <end position="1060"/>
    </location>
</feature>
<dbReference type="GO" id="GO:0005085">
    <property type="term" value="F:guanyl-nucleotide exchange factor activity"/>
    <property type="evidence" value="ECO:0007669"/>
    <property type="project" value="InterPro"/>
</dbReference>
<feature type="compositionally biased region" description="Low complexity" evidence="1">
    <location>
        <begin position="1030"/>
        <end position="1049"/>
    </location>
</feature>
<proteinExistence type="predicted"/>
<protein>
    <recommendedName>
        <fullName evidence="2">DH domain-containing protein</fullName>
    </recommendedName>
</protein>
<dbReference type="InterPro" id="IPR035899">
    <property type="entry name" value="DBL_dom_sf"/>
</dbReference>
<dbReference type="SUPFAM" id="SSF50729">
    <property type="entry name" value="PH domain-like"/>
    <property type="match status" value="2"/>
</dbReference>
<dbReference type="PANTHER" id="PTHR13217">
    <property type="entry name" value="PLECKSTRIN HOMOLOGY DOMAIN-CONTAINING FAMILY G MEMBER 7"/>
    <property type="match status" value="1"/>
</dbReference>
<dbReference type="EMBL" id="CAJNOG010000594">
    <property type="protein sequence ID" value="CAF1308477.1"/>
    <property type="molecule type" value="Genomic_DNA"/>
</dbReference>
<dbReference type="Gene3D" id="1.20.900.10">
    <property type="entry name" value="Dbl homology (DH) domain"/>
    <property type="match status" value="1"/>
</dbReference>
<feature type="compositionally biased region" description="Basic and acidic residues" evidence="1">
    <location>
        <begin position="83"/>
        <end position="92"/>
    </location>
</feature>
<feature type="compositionally biased region" description="Polar residues" evidence="1">
    <location>
        <begin position="912"/>
        <end position="934"/>
    </location>
</feature>
<feature type="region of interest" description="Disordered" evidence="1">
    <location>
        <begin position="683"/>
        <end position="706"/>
    </location>
</feature>
<dbReference type="SMART" id="SM00233">
    <property type="entry name" value="PH"/>
    <property type="match status" value="2"/>
</dbReference>
<dbReference type="InterPro" id="IPR001849">
    <property type="entry name" value="PH_domain"/>
</dbReference>